<dbReference type="Proteomes" id="UP000003379">
    <property type="component" value="Unassembled WGS sequence"/>
</dbReference>
<dbReference type="FunFam" id="3.40.50.720:FF:000173">
    <property type="entry name" value="3-oxoacyl-[acyl-carrier protein] reductase"/>
    <property type="match status" value="1"/>
</dbReference>
<dbReference type="PATRIC" id="fig|796940.3.peg.1849"/>
<dbReference type="GO" id="GO:0032787">
    <property type="term" value="P:monocarboxylic acid metabolic process"/>
    <property type="evidence" value="ECO:0007669"/>
    <property type="project" value="UniProtKB-ARBA"/>
</dbReference>
<dbReference type="GO" id="GO:0008202">
    <property type="term" value="P:steroid metabolic process"/>
    <property type="evidence" value="ECO:0007669"/>
    <property type="project" value="UniProtKB-KW"/>
</dbReference>
<dbReference type="Pfam" id="PF13561">
    <property type="entry name" value="adh_short_C2"/>
    <property type="match status" value="1"/>
</dbReference>
<name>G9XEZ0_9FIRM</name>
<keyword evidence="2" id="KW-0560">Oxidoreductase</keyword>
<accession>G9XEZ0</accession>
<dbReference type="PRINTS" id="PR00080">
    <property type="entry name" value="SDRFAMILY"/>
</dbReference>
<comment type="caution">
    <text evidence="4">The sequence shown here is derived from an EMBL/GenBank/DDBJ whole genome shotgun (WGS) entry which is preliminary data.</text>
</comment>
<dbReference type="CDD" id="cd05233">
    <property type="entry name" value="SDR_c"/>
    <property type="match status" value="1"/>
</dbReference>
<dbReference type="SUPFAM" id="SSF51735">
    <property type="entry name" value="NAD(P)-binding Rossmann-fold domains"/>
    <property type="match status" value="1"/>
</dbReference>
<proteinExistence type="inferred from homology"/>
<dbReference type="InterPro" id="IPR020904">
    <property type="entry name" value="Sc_DH/Rdtase_CS"/>
</dbReference>
<dbReference type="PANTHER" id="PTHR42879">
    <property type="entry name" value="3-OXOACYL-(ACYL-CARRIER-PROTEIN) REDUCTASE"/>
    <property type="match status" value="1"/>
</dbReference>
<dbReference type="Gene3D" id="3.40.50.720">
    <property type="entry name" value="NAD(P)-binding Rossmann-like Domain"/>
    <property type="match status" value="1"/>
</dbReference>
<protein>
    <recommendedName>
        <fullName evidence="6">KR domain protein</fullName>
    </recommendedName>
</protein>
<dbReference type="EMBL" id="AFZG01000053">
    <property type="protein sequence ID" value="EHL17889.1"/>
    <property type="molecule type" value="Genomic_DNA"/>
</dbReference>
<gene>
    <name evidence="4" type="ORF">HMPREF9628_02143</name>
</gene>
<dbReference type="PROSITE" id="PS00061">
    <property type="entry name" value="ADH_SHORT"/>
    <property type="match status" value="1"/>
</dbReference>
<keyword evidence="3" id="KW-0443">Lipid metabolism</keyword>
<comment type="similarity">
    <text evidence="1">Belongs to the short-chain dehydrogenases/reductases (SDR) family.</text>
</comment>
<keyword evidence="3" id="KW-0753">Steroid metabolism</keyword>
<evidence type="ECO:0000256" key="2">
    <source>
        <dbReference type="ARBA" id="ARBA00023002"/>
    </source>
</evidence>
<evidence type="ECO:0000313" key="4">
    <source>
        <dbReference type="EMBL" id="EHL17889.1"/>
    </source>
</evidence>
<evidence type="ECO:0000256" key="3">
    <source>
        <dbReference type="ARBA" id="ARBA00023221"/>
    </source>
</evidence>
<evidence type="ECO:0000256" key="1">
    <source>
        <dbReference type="ARBA" id="ARBA00006484"/>
    </source>
</evidence>
<dbReference type="RefSeq" id="WP_009529956.1">
    <property type="nucleotide sequence ID" value="NZ_JH414633.1"/>
</dbReference>
<dbReference type="InterPro" id="IPR002347">
    <property type="entry name" value="SDR_fam"/>
</dbReference>
<organism evidence="4 5">
    <name type="scientific">Peptoanaerobacter stomatis</name>
    <dbReference type="NCBI Taxonomy" id="796937"/>
    <lineage>
        <taxon>Bacteria</taxon>
        <taxon>Bacillati</taxon>
        <taxon>Bacillota</taxon>
        <taxon>Clostridia</taxon>
        <taxon>Peptostreptococcales</taxon>
        <taxon>Filifactoraceae</taxon>
        <taxon>Peptoanaerobacter</taxon>
    </lineage>
</organism>
<sequence length="245" mass="26561">MAKSVLITGGSRGIGYETALLFAQKGYDVGFTYLKSDDGANKLKNKIENMGQQCFPYKSDVSDFNKMQEVFEDFIIRCNKHIDALICNAAVSPYGTITDMSFDEIKNAFDINVLGVINTCKLAAPYMVSQKYGSIVTLSSIWGITGSSCETIYSATKGAIISFSKALAKELGPSNIRVNVVAPGVVMTDMMSDFSDDDISALKEMSALNKVSYPQEIAKTILFLCSEDTSSYTGQVLSPNCGILI</sequence>
<evidence type="ECO:0000313" key="5">
    <source>
        <dbReference type="Proteomes" id="UP000003379"/>
    </source>
</evidence>
<dbReference type="PRINTS" id="PR00081">
    <property type="entry name" value="GDHRDH"/>
</dbReference>
<dbReference type="STRING" id="796937.HMPREF9630_00264"/>
<dbReference type="InterPro" id="IPR036291">
    <property type="entry name" value="NAD(P)-bd_dom_sf"/>
</dbReference>
<evidence type="ECO:0008006" key="6">
    <source>
        <dbReference type="Google" id="ProtNLM"/>
    </source>
</evidence>
<dbReference type="PANTHER" id="PTHR42879:SF2">
    <property type="entry name" value="3-OXOACYL-[ACYL-CARRIER-PROTEIN] REDUCTASE FABG"/>
    <property type="match status" value="1"/>
</dbReference>
<dbReference type="AlphaFoldDB" id="G9XEZ0"/>
<dbReference type="InterPro" id="IPR050259">
    <property type="entry name" value="SDR"/>
</dbReference>
<reference evidence="4 5" key="1">
    <citation type="submission" date="2011-08" db="EMBL/GenBank/DDBJ databases">
        <title>The Genome Sequence of Eubacteriaceae bacterium CM5.</title>
        <authorList>
            <consortium name="The Broad Institute Genome Sequencing Platform"/>
            <person name="Earl A."/>
            <person name="Ward D."/>
            <person name="Feldgarden M."/>
            <person name="Gevers D."/>
            <person name="Sizova M."/>
            <person name="Hazen A."/>
            <person name="Epstein S."/>
            <person name="Young S.K."/>
            <person name="Zeng Q."/>
            <person name="Gargeya S."/>
            <person name="Fitzgerald M."/>
            <person name="Haas B."/>
            <person name="Abouelleil A."/>
            <person name="Alvarado L."/>
            <person name="Arachchi H.M."/>
            <person name="Berlin A."/>
            <person name="Brown A."/>
            <person name="Chapman S.B."/>
            <person name="Chen Z."/>
            <person name="Dunbar C."/>
            <person name="Freedman E."/>
            <person name="Gearin G."/>
            <person name="Gellesch M."/>
            <person name="Goldberg J."/>
            <person name="Griggs A."/>
            <person name="Gujja S."/>
            <person name="Heiman D."/>
            <person name="Howarth C."/>
            <person name="Larson L."/>
            <person name="Lui A."/>
            <person name="MacDonald P.J.P."/>
            <person name="Montmayeur A."/>
            <person name="Murphy C."/>
            <person name="Neiman D."/>
            <person name="Pearson M."/>
            <person name="Priest M."/>
            <person name="Roberts A."/>
            <person name="Saif S."/>
            <person name="Shea T."/>
            <person name="Shenoy N."/>
            <person name="Sisk P."/>
            <person name="Stolte C."/>
            <person name="Sykes S."/>
            <person name="Wortman J."/>
            <person name="Nusbaum C."/>
            <person name="Birren B."/>
        </authorList>
    </citation>
    <scope>NUCLEOTIDE SEQUENCE [LARGE SCALE GENOMIC DNA]</scope>
    <source>
        <strain evidence="4 5">CM5</strain>
    </source>
</reference>
<dbReference type="GO" id="GO:0016491">
    <property type="term" value="F:oxidoreductase activity"/>
    <property type="evidence" value="ECO:0007669"/>
    <property type="project" value="UniProtKB-KW"/>
</dbReference>
<dbReference type="HOGENOM" id="CLU_010194_1_3_9"/>